<feature type="signal peptide" evidence="1">
    <location>
        <begin position="1"/>
        <end position="32"/>
    </location>
</feature>
<evidence type="ECO:0000313" key="2">
    <source>
        <dbReference type="EMBL" id="MBK7677328.1"/>
    </source>
</evidence>
<reference evidence="2 3" key="1">
    <citation type="submission" date="2020-10" db="EMBL/GenBank/DDBJ databases">
        <title>Connecting structure to function with the recovery of over 1000 high-quality activated sludge metagenome-assembled genomes encoding full-length rRNA genes using long-read sequencing.</title>
        <authorList>
            <person name="Singleton C.M."/>
            <person name="Petriglieri F."/>
            <person name="Kristensen J.M."/>
            <person name="Kirkegaard R.H."/>
            <person name="Michaelsen T.Y."/>
            <person name="Andersen M.H."/>
            <person name="Karst S.M."/>
            <person name="Dueholm M.S."/>
            <person name="Nielsen P.H."/>
            <person name="Albertsen M."/>
        </authorList>
    </citation>
    <scope>NUCLEOTIDE SEQUENCE [LARGE SCALE GENOMIC DNA]</scope>
    <source>
        <strain evidence="2">EsbW_18-Q3-R4-48_BATAC.285</strain>
    </source>
</reference>
<dbReference type="PIRSF" id="PIRSF025560">
    <property type="entry name" value="UCP025560"/>
    <property type="match status" value="1"/>
</dbReference>
<accession>A0A935Q1P4</accession>
<dbReference type="AlphaFoldDB" id="A0A935Q1P4"/>
<proteinExistence type="predicted"/>
<dbReference type="InterPro" id="IPR008309">
    <property type="entry name" value="YdbL"/>
</dbReference>
<gene>
    <name evidence="2" type="ORF">IPJ27_22630</name>
</gene>
<dbReference type="Proteomes" id="UP000697998">
    <property type="component" value="Unassembled WGS sequence"/>
</dbReference>
<comment type="caution">
    <text evidence="2">The sequence shown here is derived from an EMBL/GenBank/DDBJ whole genome shotgun (WGS) entry which is preliminary data.</text>
</comment>
<sequence>MINASLDQGNAMKTLINACLISLLLMMHGAFAADLKTAKQQGWVGEQNNGFLGLPKNDAPADVKALVADVNGQRKAQFAQIAAKNGIAEADAAKVFAREAAERTLPGNYIQNQSGVWVKK</sequence>
<keyword evidence="1" id="KW-0732">Signal</keyword>
<evidence type="ECO:0000256" key="1">
    <source>
        <dbReference type="SAM" id="SignalP"/>
    </source>
</evidence>
<dbReference type="EMBL" id="JADJMH010000034">
    <property type="protein sequence ID" value="MBK7677328.1"/>
    <property type="molecule type" value="Genomic_DNA"/>
</dbReference>
<evidence type="ECO:0000313" key="3">
    <source>
        <dbReference type="Proteomes" id="UP000697998"/>
    </source>
</evidence>
<organism evidence="2 3">
    <name type="scientific">Candidatus Accumulibacter proximus</name>
    <dbReference type="NCBI Taxonomy" id="2954385"/>
    <lineage>
        <taxon>Bacteria</taxon>
        <taxon>Pseudomonadati</taxon>
        <taxon>Pseudomonadota</taxon>
        <taxon>Betaproteobacteria</taxon>
        <taxon>Candidatus Accumulibacter</taxon>
    </lineage>
</organism>
<feature type="chain" id="PRO_5037220523" evidence="1">
    <location>
        <begin position="33"/>
        <end position="120"/>
    </location>
</feature>
<name>A0A935Q1P4_9PROT</name>
<dbReference type="Pfam" id="PF07027">
    <property type="entry name" value="DUF1318"/>
    <property type="match status" value="1"/>
</dbReference>
<protein>
    <submittedName>
        <fullName evidence="2">YdbL family protein</fullName>
    </submittedName>
</protein>